<dbReference type="Pfam" id="PF08861">
    <property type="entry name" value="DUF1828"/>
    <property type="match status" value="1"/>
</dbReference>
<dbReference type="InterPro" id="IPR014960">
    <property type="entry name" value="DUF1828"/>
</dbReference>
<gene>
    <name evidence="3" type="ORF">MmiHf6_10510</name>
</gene>
<dbReference type="InterPro" id="IPR014961">
    <property type="entry name" value="DUF1829"/>
</dbReference>
<protein>
    <recommendedName>
        <fullName evidence="5">DUF1828 domain-containing protein</fullName>
    </recommendedName>
</protein>
<evidence type="ECO:0000259" key="1">
    <source>
        <dbReference type="Pfam" id="PF08861"/>
    </source>
</evidence>
<keyword evidence="4" id="KW-1185">Reference proteome</keyword>
<evidence type="ECO:0000313" key="3">
    <source>
        <dbReference type="EMBL" id="WNY23736.1"/>
    </source>
</evidence>
<feature type="domain" description="DUF1829" evidence="2">
    <location>
        <begin position="148"/>
        <end position="233"/>
    </location>
</feature>
<sequence length="242" mass="27715">MKWLHEKTLFEEISDGCIEITVPFLNHHNDCLQLFVKKEDGQFLLTDGGFTIGDLADSGCSIDTDKRKSLLNNMLAGLGIQLNEDQIFAYATSENYSVIYNNFIQALISADDLYYTASHNVENIFYEDVAAWLNEEKIRHTSKIKLTGKTGFNHEFHFVIPKSDQAPERIIQAVSNPQKEKIGNLIWMWEDSKELRAEDTALYAILDDTERNAQKSVQALENYGIYPLLWSKRDDVIDKLTV</sequence>
<dbReference type="KEGG" id="mehf:MmiHf6_10510"/>
<evidence type="ECO:0008006" key="5">
    <source>
        <dbReference type="Google" id="ProtNLM"/>
    </source>
</evidence>
<reference evidence="3 4" key="1">
    <citation type="submission" date="2023-07" db="EMBL/GenBank/DDBJ databases">
        <title>Closed genoem sequence of Methanomicrococcus sp. Hf6.</title>
        <authorList>
            <person name="Poehlein A."/>
            <person name="Protasov E."/>
            <person name="Platt K."/>
            <person name="Reeh H."/>
            <person name="Daniel R."/>
            <person name="Brune A."/>
        </authorList>
    </citation>
    <scope>NUCLEOTIDE SEQUENCE [LARGE SCALE GENOMIC DNA]</scope>
    <source>
        <strain evidence="3 4">Hf6</strain>
    </source>
</reference>
<accession>A0AA96ZU00</accession>
<proteinExistence type="predicted"/>
<dbReference type="RefSeq" id="WP_316556883.1">
    <property type="nucleotide sequence ID" value="NZ_CP131059.1"/>
</dbReference>
<evidence type="ECO:0000259" key="2">
    <source>
        <dbReference type="Pfam" id="PF08862"/>
    </source>
</evidence>
<dbReference type="Proteomes" id="UP001302978">
    <property type="component" value="Chromosome"/>
</dbReference>
<dbReference type="GeneID" id="85195603"/>
<name>A0AA96ZU00_9EURY</name>
<dbReference type="EMBL" id="CP131059">
    <property type="protein sequence ID" value="WNY23736.1"/>
    <property type="molecule type" value="Genomic_DNA"/>
</dbReference>
<evidence type="ECO:0000313" key="4">
    <source>
        <dbReference type="Proteomes" id="UP001302978"/>
    </source>
</evidence>
<organism evidence="3 4">
    <name type="scientific">Methanimicrococcus hongohii</name>
    <dbReference type="NCBI Taxonomy" id="3028295"/>
    <lineage>
        <taxon>Archaea</taxon>
        <taxon>Methanobacteriati</taxon>
        <taxon>Methanobacteriota</taxon>
        <taxon>Stenosarchaea group</taxon>
        <taxon>Methanomicrobia</taxon>
        <taxon>Methanosarcinales</taxon>
        <taxon>Methanosarcinaceae</taxon>
        <taxon>Methanimicrococcus</taxon>
    </lineage>
</organism>
<dbReference type="Pfam" id="PF08862">
    <property type="entry name" value="DUF1829"/>
    <property type="match status" value="1"/>
</dbReference>
<feature type="domain" description="DUF1828" evidence="1">
    <location>
        <begin position="23"/>
        <end position="108"/>
    </location>
</feature>
<dbReference type="AlphaFoldDB" id="A0AA96ZU00"/>